<keyword evidence="1" id="KW-0472">Membrane</keyword>
<reference evidence="2 3" key="1">
    <citation type="journal article" date="2023" name="G3 (Bethesda)">
        <title>A chromosome-length genome assembly and annotation of blackberry (Rubus argutus, cv. 'Hillquist').</title>
        <authorList>
            <person name="Bruna T."/>
            <person name="Aryal R."/>
            <person name="Dudchenko O."/>
            <person name="Sargent D.J."/>
            <person name="Mead D."/>
            <person name="Buti M."/>
            <person name="Cavallini A."/>
            <person name="Hytonen T."/>
            <person name="Andres J."/>
            <person name="Pham M."/>
            <person name="Weisz D."/>
            <person name="Mascagni F."/>
            <person name="Usai G."/>
            <person name="Natali L."/>
            <person name="Bassil N."/>
            <person name="Fernandez G.E."/>
            <person name="Lomsadze A."/>
            <person name="Armour M."/>
            <person name="Olukolu B."/>
            <person name="Poorten T."/>
            <person name="Britton C."/>
            <person name="Davik J."/>
            <person name="Ashrafi H."/>
            <person name="Aiden E.L."/>
            <person name="Borodovsky M."/>
            <person name="Worthington M."/>
        </authorList>
    </citation>
    <scope>NUCLEOTIDE SEQUENCE [LARGE SCALE GENOMIC DNA]</scope>
    <source>
        <strain evidence="2">PI 553951</strain>
    </source>
</reference>
<sequence length="194" mass="22255">MITPKLEAGLSKIAEAEDQCEGTPHQPENSSNNKNFVKQFLVEVRWKHSGDPEKLGDLRSIDCIGDVGFSSLHDLRNGIIDNEEDVKFLREKCIVLNHLKSDEEVAKLFNGMNKSISLNKVPFLDNVIEDANKYCNGRWKVKMRKFFKTYVFGSWQFLALLAAILLVLLMTLQAFFSVYRCRRIFHIDSIGNLQ</sequence>
<dbReference type="Proteomes" id="UP001457282">
    <property type="component" value="Unassembled WGS sequence"/>
</dbReference>
<organism evidence="2 3">
    <name type="scientific">Rubus argutus</name>
    <name type="common">Southern blackberry</name>
    <dbReference type="NCBI Taxonomy" id="59490"/>
    <lineage>
        <taxon>Eukaryota</taxon>
        <taxon>Viridiplantae</taxon>
        <taxon>Streptophyta</taxon>
        <taxon>Embryophyta</taxon>
        <taxon>Tracheophyta</taxon>
        <taxon>Spermatophyta</taxon>
        <taxon>Magnoliopsida</taxon>
        <taxon>eudicotyledons</taxon>
        <taxon>Gunneridae</taxon>
        <taxon>Pentapetalae</taxon>
        <taxon>rosids</taxon>
        <taxon>fabids</taxon>
        <taxon>Rosales</taxon>
        <taxon>Rosaceae</taxon>
        <taxon>Rosoideae</taxon>
        <taxon>Rosoideae incertae sedis</taxon>
        <taxon>Rubus</taxon>
    </lineage>
</organism>
<evidence type="ECO:0000313" key="2">
    <source>
        <dbReference type="EMBL" id="KAK9923045.1"/>
    </source>
</evidence>
<feature type="transmembrane region" description="Helical" evidence="1">
    <location>
        <begin position="150"/>
        <end position="176"/>
    </location>
</feature>
<keyword evidence="1" id="KW-0812">Transmembrane</keyword>
<name>A0AAW1WDQ2_RUBAR</name>
<proteinExistence type="predicted"/>
<protein>
    <submittedName>
        <fullName evidence="2">Uncharacterized protein</fullName>
    </submittedName>
</protein>
<comment type="caution">
    <text evidence="2">The sequence shown here is derived from an EMBL/GenBank/DDBJ whole genome shotgun (WGS) entry which is preliminary data.</text>
</comment>
<dbReference type="InterPro" id="IPR004158">
    <property type="entry name" value="DUF247_pln"/>
</dbReference>
<dbReference type="AlphaFoldDB" id="A0AAW1WDQ2"/>
<keyword evidence="3" id="KW-1185">Reference proteome</keyword>
<evidence type="ECO:0000256" key="1">
    <source>
        <dbReference type="SAM" id="Phobius"/>
    </source>
</evidence>
<dbReference type="EMBL" id="JBEDUW010000006">
    <property type="protein sequence ID" value="KAK9923045.1"/>
    <property type="molecule type" value="Genomic_DNA"/>
</dbReference>
<dbReference type="Pfam" id="PF03140">
    <property type="entry name" value="DUF247"/>
    <property type="match status" value="1"/>
</dbReference>
<keyword evidence="1" id="KW-1133">Transmembrane helix</keyword>
<accession>A0AAW1WDQ2</accession>
<gene>
    <name evidence="2" type="ORF">M0R45_031480</name>
</gene>
<dbReference type="PANTHER" id="PTHR31170:SF25">
    <property type="entry name" value="BNAA09G04570D PROTEIN"/>
    <property type="match status" value="1"/>
</dbReference>
<evidence type="ECO:0000313" key="3">
    <source>
        <dbReference type="Proteomes" id="UP001457282"/>
    </source>
</evidence>
<dbReference type="PANTHER" id="PTHR31170">
    <property type="entry name" value="BNAC04G53230D PROTEIN"/>
    <property type="match status" value="1"/>
</dbReference>